<feature type="domain" description="CAAX prenyl protease 1 N-terminal" evidence="12">
    <location>
        <begin position="33"/>
        <end position="217"/>
    </location>
</feature>
<evidence type="ECO:0000259" key="11">
    <source>
        <dbReference type="Pfam" id="PF01435"/>
    </source>
</evidence>
<dbReference type="InterPro" id="IPR001915">
    <property type="entry name" value="Peptidase_M48"/>
</dbReference>
<dbReference type="GO" id="GO:0004222">
    <property type="term" value="F:metalloendopeptidase activity"/>
    <property type="evidence" value="ECO:0007669"/>
    <property type="project" value="UniProtKB-UniRule"/>
</dbReference>
<organism evidence="13 14">
    <name type="scientific">Esox lucius</name>
    <name type="common">Northern pike</name>
    <dbReference type="NCBI Taxonomy" id="8010"/>
    <lineage>
        <taxon>Eukaryota</taxon>
        <taxon>Metazoa</taxon>
        <taxon>Chordata</taxon>
        <taxon>Craniata</taxon>
        <taxon>Vertebrata</taxon>
        <taxon>Euteleostomi</taxon>
        <taxon>Actinopterygii</taxon>
        <taxon>Neopterygii</taxon>
        <taxon>Teleostei</taxon>
        <taxon>Protacanthopterygii</taxon>
        <taxon>Esociformes</taxon>
        <taxon>Esocidae</taxon>
        <taxon>Esox</taxon>
    </lineage>
</organism>
<evidence type="ECO:0000259" key="12">
    <source>
        <dbReference type="Pfam" id="PF16491"/>
    </source>
</evidence>
<feature type="transmembrane region" description="Helical" evidence="9">
    <location>
        <begin position="12"/>
        <end position="31"/>
    </location>
</feature>
<keyword evidence="5 9" id="KW-0482">Metalloprotease</keyword>
<dbReference type="Ensembl" id="ENSELUT00000038939.3">
    <property type="protein sequence ID" value="ENSELUP00000014488.2"/>
    <property type="gene ID" value="ENSELUG00000014525.3"/>
</dbReference>
<dbReference type="Pfam" id="PF01435">
    <property type="entry name" value="Peptidase_M48"/>
    <property type="match status" value="1"/>
</dbReference>
<dbReference type="Bgee" id="ENSELUG00000014525">
    <property type="expression patterns" value="Expressed in liver and 14 other cell types or tissues"/>
</dbReference>
<protein>
    <recommendedName>
        <fullName evidence="9">CAAX prenyl protease</fullName>
        <ecNumber evidence="9">3.4.24.84</ecNumber>
    </recommendedName>
</protein>
<comment type="function">
    <text evidence="9">Proteolytically removes the C-terminal three residues of farnesylated proteins.</text>
</comment>
<name>A0A3P8YCY4_ESOLU</name>
<keyword evidence="9" id="KW-1133">Transmembrane helix</keyword>
<reference evidence="13" key="2">
    <citation type="submission" date="2020-02" db="EMBL/GenBank/DDBJ databases">
        <title>Esox lucius (northern pike) genome, fEsoLuc1, primary haplotype.</title>
        <authorList>
            <person name="Myers G."/>
            <person name="Karagic N."/>
            <person name="Meyer A."/>
            <person name="Pippel M."/>
            <person name="Reichard M."/>
            <person name="Winkler S."/>
            <person name="Tracey A."/>
            <person name="Sims Y."/>
            <person name="Howe K."/>
            <person name="Rhie A."/>
            <person name="Formenti G."/>
            <person name="Durbin R."/>
            <person name="Fedrigo O."/>
            <person name="Jarvis E.D."/>
        </authorList>
    </citation>
    <scope>NUCLEOTIDE SEQUENCE [LARGE SCALE GENOMIC DNA]</scope>
</reference>
<dbReference type="CDD" id="cd07343">
    <property type="entry name" value="M48A_Zmpste24p_like"/>
    <property type="match status" value="1"/>
</dbReference>
<evidence type="ECO:0000256" key="7">
    <source>
        <dbReference type="PIRSR" id="PIRSR627057-1"/>
    </source>
</evidence>
<accession>A0A3P8YCY4</accession>
<proteinExistence type="inferred from homology"/>
<gene>
    <name evidence="13" type="primary">ZMPSTE24</name>
</gene>
<keyword evidence="9" id="KW-0256">Endoplasmic reticulum</keyword>
<dbReference type="GO" id="GO:0005789">
    <property type="term" value="C:endoplasmic reticulum membrane"/>
    <property type="evidence" value="ECO:0007669"/>
    <property type="project" value="UniProtKB-SubCell"/>
</dbReference>
<comment type="similarity">
    <text evidence="9">Belongs to the peptidase M48A family.</text>
</comment>
<dbReference type="InterPro" id="IPR032456">
    <property type="entry name" value="Peptidase_M48_N"/>
</dbReference>
<evidence type="ECO:0000256" key="3">
    <source>
        <dbReference type="ARBA" id="ARBA00022801"/>
    </source>
</evidence>
<dbReference type="FunFam" id="3.30.2010.10:FF:000003">
    <property type="entry name" value="CAAX prenyl protease"/>
    <property type="match status" value="1"/>
</dbReference>
<keyword evidence="3 9" id="KW-0378">Hydrolase</keyword>
<keyword evidence="14" id="KW-1185">Reference proteome</keyword>
<evidence type="ECO:0000313" key="14">
    <source>
        <dbReference type="Proteomes" id="UP000265140"/>
    </source>
</evidence>
<evidence type="ECO:0000256" key="4">
    <source>
        <dbReference type="ARBA" id="ARBA00022833"/>
    </source>
</evidence>
<keyword evidence="2 8" id="KW-0479">Metal-binding</keyword>
<dbReference type="Gene3D" id="3.30.2010.10">
    <property type="entry name" value="Metalloproteases ('zincins'), catalytic domain"/>
    <property type="match status" value="1"/>
</dbReference>
<keyword evidence="9" id="KW-0812">Transmembrane</keyword>
<feature type="binding site" evidence="8">
    <location>
        <position position="324"/>
    </location>
    <ligand>
        <name>Zn(2+)</name>
        <dbReference type="ChEBI" id="CHEBI:29105"/>
        <note>catalytic</note>
    </ligand>
</feature>
<feature type="transmembrane region" description="Helical" evidence="9">
    <location>
        <begin position="342"/>
        <end position="364"/>
    </location>
</feature>
<evidence type="ECO:0000256" key="8">
    <source>
        <dbReference type="PIRSR" id="PIRSR627057-2"/>
    </source>
</evidence>
<feature type="active site" description="Proton donor" evidence="7">
    <location>
        <position position="404"/>
    </location>
</feature>
<dbReference type="InterPro" id="IPR027057">
    <property type="entry name" value="CAXX_Prtase_1"/>
</dbReference>
<evidence type="ECO:0000256" key="5">
    <source>
        <dbReference type="ARBA" id="ARBA00023049"/>
    </source>
</evidence>
<keyword evidence="1 9" id="KW-0645">Protease</keyword>
<feature type="binding site" evidence="8">
    <location>
        <position position="320"/>
    </location>
    <ligand>
        <name>Zn(2+)</name>
        <dbReference type="ChEBI" id="CHEBI:29105"/>
        <note>catalytic</note>
    </ligand>
</feature>
<comment type="subcellular location">
    <subcellularLocation>
        <location evidence="9">Endoplasmic reticulum membrane</location>
        <topology evidence="9">Multi-pass membrane protein</topology>
    </subcellularLocation>
</comment>
<dbReference type="STRING" id="8010.ENSELUP00000014488"/>
<dbReference type="GO" id="GO:0046872">
    <property type="term" value="F:metal ion binding"/>
    <property type="evidence" value="ECO:0007669"/>
    <property type="project" value="UniProtKB-UniRule"/>
</dbReference>
<dbReference type="AlphaFoldDB" id="A0A3P8YCY4"/>
<dbReference type="Proteomes" id="UP000265140">
    <property type="component" value="Chromosome 15"/>
</dbReference>
<evidence type="ECO:0000256" key="1">
    <source>
        <dbReference type="ARBA" id="ARBA00022670"/>
    </source>
</evidence>
<evidence type="ECO:0000313" key="13">
    <source>
        <dbReference type="Ensembl" id="ENSELUP00000014488.2"/>
    </source>
</evidence>
<feature type="transmembrane region" description="Helical" evidence="9">
    <location>
        <begin position="83"/>
        <end position="106"/>
    </location>
</feature>
<evidence type="ECO:0000256" key="10">
    <source>
        <dbReference type="SAM" id="MobiDB-lite"/>
    </source>
</evidence>
<evidence type="ECO:0000256" key="6">
    <source>
        <dbReference type="ARBA" id="ARBA00044456"/>
    </source>
</evidence>
<dbReference type="PANTHER" id="PTHR10120">
    <property type="entry name" value="CAAX PRENYL PROTEASE 1"/>
    <property type="match status" value="1"/>
</dbReference>
<reference evidence="14" key="1">
    <citation type="journal article" date="2014" name="PLoS ONE">
        <title>The genome and linkage map of the northern pike (Esox lucius): conserved synteny revealed between the salmonid sister group and the Neoteleostei.</title>
        <authorList>
            <person name="Rondeau E.B."/>
            <person name="Minkley D.R."/>
            <person name="Leong J.S."/>
            <person name="Messmer A.M."/>
            <person name="Jantzen J.R."/>
            <person name="von Schalburg K.R."/>
            <person name="Lemon C."/>
            <person name="Bird N.H."/>
            <person name="Koop B.F."/>
        </authorList>
    </citation>
    <scope>NUCLEOTIDE SEQUENCE</scope>
</reference>
<evidence type="ECO:0000256" key="9">
    <source>
        <dbReference type="RuleBase" id="RU366005"/>
    </source>
</evidence>
<dbReference type="GO" id="GO:0071586">
    <property type="term" value="P:CAAX-box protein processing"/>
    <property type="evidence" value="ECO:0007669"/>
    <property type="project" value="UniProtKB-UniRule"/>
</dbReference>
<feature type="transmembrane region" description="Helical" evidence="9">
    <location>
        <begin position="370"/>
        <end position="395"/>
    </location>
</feature>
<dbReference type="EC" id="3.4.24.84" evidence="9"/>
<feature type="transmembrane region" description="Helical" evidence="9">
    <location>
        <begin position="118"/>
        <end position="141"/>
    </location>
</feature>
<keyword evidence="9" id="KW-0472">Membrane</keyword>
<comment type="cofactor">
    <cofactor evidence="8 9">
        <name>Zn(2+)</name>
        <dbReference type="ChEBI" id="CHEBI:29105"/>
    </cofactor>
    <text evidence="8 9">Binds 1 zinc ion per subunit.</text>
</comment>
<feature type="transmembrane region" description="Helical" evidence="9">
    <location>
        <begin position="187"/>
        <end position="208"/>
    </location>
</feature>
<reference evidence="13" key="3">
    <citation type="submission" date="2025-08" db="UniProtKB">
        <authorList>
            <consortium name="Ensembl"/>
        </authorList>
    </citation>
    <scope>IDENTIFICATION</scope>
</reference>
<dbReference type="Pfam" id="PF16491">
    <property type="entry name" value="Peptidase_M48_N"/>
    <property type="match status" value="1"/>
</dbReference>
<feature type="region of interest" description="Disordered" evidence="10">
    <location>
        <begin position="284"/>
        <end position="306"/>
    </location>
</feature>
<feature type="binding site" evidence="8">
    <location>
        <position position="400"/>
    </location>
    <ligand>
        <name>Zn(2+)</name>
        <dbReference type="ChEBI" id="CHEBI:29105"/>
        <note>catalytic</note>
    </ligand>
</feature>
<feature type="domain" description="Peptidase M48" evidence="11">
    <location>
        <begin position="221"/>
        <end position="455"/>
    </location>
</feature>
<comment type="catalytic activity">
    <reaction evidence="6 9">
        <text>Hydrolyzes the peptide bond -P2-(S-farnesyl or geranylgeranyl)C-P1'-P2'-P3'-COOH where P1' and P2' are amino acids with aliphatic side chains and P3' is any C-terminal residue.</text>
        <dbReference type="EC" id="3.4.24.84"/>
    </reaction>
</comment>
<reference evidence="13" key="4">
    <citation type="submission" date="2025-09" db="UniProtKB">
        <authorList>
            <consortium name="Ensembl"/>
        </authorList>
    </citation>
    <scope>IDENTIFICATION</scope>
</reference>
<sequence>MIIVMSIETKIFYAVLVFSWTVYLWEAYLAYRQRRTYRSTMHVPQELGKIMDTETFEKSRLYNLDKSNFSFWSGLYSETEGTLILLLGGIPFLWRVAGTVTARFGLGSEYEISQSLSFLMLATLFSAFTGLPWSIYNTFVIEEKHGFNQQTLGFFLKDAVKKFIVTQCILLPVTSLLLYIIKIGGDYFFIYAWLFTLVVSLVLVTIYADYIAPLFDKFTPLPDGELKDEIESMSKSISFPLTKVYVVEGSKRSSHSNAYFYGFFKNKRIVLFDTLLEDYSPLNQEGQPETVPSQETDASAETKNKKQGCNNSEVLAVLGHELGHWKLGHTVKNIVISQMNSFLCFFLFAVLIGQKELFMAFGFYESQPTLIGLMIIFQFIFSPYNEVLSFCLTVLSRRFEFQADAFARGMGRASELYSALIKLNKDNLGFPVADWLFSMWHYSHPPLLERLRALGGTKQD</sequence>
<feature type="active site" evidence="7">
    <location>
        <position position="321"/>
    </location>
</feature>
<keyword evidence="4 8" id="KW-0862">Zinc</keyword>
<dbReference type="GeneTree" id="ENSGT00390000002053"/>
<evidence type="ECO:0000256" key="2">
    <source>
        <dbReference type="ARBA" id="ARBA00022723"/>
    </source>
</evidence>
<feature type="transmembrane region" description="Helical" evidence="9">
    <location>
        <begin position="162"/>
        <end position="181"/>
    </location>
</feature>